<keyword evidence="6" id="KW-0092">Biotin</keyword>
<protein>
    <recommendedName>
        <fullName evidence="2">biotin carboxylase</fullName>
        <ecNumber evidence="2">6.3.4.14</ecNumber>
    </recommendedName>
</protein>
<evidence type="ECO:0000256" key="5">
    <source>
        <dbReference type="ARBA" id="ARBA00022840"/>
    </source>
</evidence>
<dbReference type="PROSITE" id="PS00867">
    <property type="entry name" value="CPSASE_2"/>
    <property type="match status" value="1"/>
</dbReference>
<comment type="cofactor">
    <cofactor evidence="1">
        <name>biotin</name>
        <dbReference type="ChEBI" id="CHEBI:57586"/>
    </cofactor>
</comment>
<dbReference type="Pfam" id="PF00289">
    <property type="entry name" value="Biotin_carb_N"/>
    <property type="match status" value="1"/>
</dbReference>
<evidence type="ECO:0000313" key="14">
    <source>
        <dbReference type="Proteomes" id="UP000322244"/>
    </source>
</evidence>
<keyword evidence="4 9" id="KW-0547">Nucleotide-binding</keyword>
<dbReference type="InterPro" id="IPR050856">
    <property type="entry name" value="Biotin_carboxylase_complex"/>
</dbReference>
<dbReference type="GO" id="GO:0004075">
    <property type="term" value="F:biotin carboxylase activity"/>
    <property type="evidence" value="ECO:0007669"/>
    <property type="project" value="UniProtKB-EC"/>
</dbReference>
<dbReference type="InterPro" id="IPR005482">
    <property type="entry name" value="Biotin_COase_C"/>
</dbReference>
<dbReference type="Gene3D" id="2.40.50.100">
    <property type="match status" value="1"/>
</dbReference>
<keyword evidence="3" id="KW-0436">Ligase</keyword>
<dbReference type="SUPFAM" id="SSF56059">
    <property type="entry name" value="Glutathione synthetase ATP-binding domain-like"/>
    <property type="match status" value="1"/>
</dbReference>
<reference evidence="13 14" key="1">
    <citation type="submission" date="2019-07" db="EMBL/GenBank/DDBJ databases">
        <title>Rhodococcus cavernicolus sp. nov., isolated from a cave.</title>
        <authorList>
            <person name="Lee S.D."/>
        </authorList>
    </citation>
    <scope>NUCLEOTIDE SEQUENCE [LARGE SCALE GENOMIC DNA]</scope>
    <source>
        <strain evidence="13 14">C1-24</strain>
    </source>
</reference>
<dbReference type="FunFam" id="3.30.1490.20:FF:000003">
    <property type="entry name" value="acetyl-CoA carboxylase isoform X1"/>
    <property type="match status" value="1"/>
</dbReference>
<dbReference type="InterPro" id="IPR011054">
    <property type="entry name" value="Rudment_hybrid_motif"/>
</dbReference>
<feature type="domain" description="Biotin carboxylation" evidence="12">
    <location>
        <begin position="2"/>
        <end position="447"/>
    </location>
</feature>
<dbReference type="SMART" id="SM00878">
    <property type="entry name" value="Biotin_carb_C"/>
    <property type="match status" value="1"/>
</dbReference>
<dbReference type="RefSeq" id="WP_149432475.1">
    <property type="nucleotide sequence ID" value="NZ_VLNY01000014.1"/>
</dbReference>
<dbReference type="Proteomes" id="UP000322244">
    <property type="component" value="Unassembled WGS sequence"/>
</dbReference>
<comment type="pathway">
    <text evidence="7">Amino-acid degradation; L-leucine degradation.</text>
</comment>
<dbReference type="FunFam" id="3.30.470.20:FF:000028">
    <property type="entry name" value="Methylcrotonoyl-CoA carboxylase subunit alpha, mitochondrial"/>
    <property type="match status" value="1"/>
</dbReference>
<dbReference type="GO" id="GO:0046872">
    <property type="term" value="F:metal ion binding"/>
    <property type="evidence" value="ECO:0007669"/>
    <property type="project" value="InterPro"/>
</dbReference>
<dbReference type="InterPro" id="IPR011053">
    <property type="entry name" value="Single_hybrid_motif"/>
</dbReference>
<dbReference type="EC" id="6.3.4.14" evidence="2"/>
<dbReference type="AlphaFoldDB" id="A0A5A7S891"/>
<accession>A0A5A7S891</accession>
<evidence type="ECO:0000259" key="11">
    <source>
        <dbReference type="PROSITE" id="PS50975"/>
    </source>
</evidence>
<feature type="domain" description="Lipoyl-binding" evidence="10">
    <location>
        <begin position="566"/>
        <end position="640"/>
    </location>
</feature>
<dbReference type="Pfam" id="PF00364">
    <property type="entry name" value="Biotin_lipoyl"/>
    <property type="match status" value="1"/>
</dbReference>
<dbReference type="PROSITE" id="PS00866">
    <property type="entry name" value="CPSASE_1"/>
    <property type="match status" value="1"/>
</dbReference>
<dbReference type="InterPro" id="IPR001882">
    <property type="entry name" value="Biotin_BS"/>
</dbReference>
<dbReference type="SUPFAM" id="SSF51246">
    <property type="entry name" value="Rudiment single hybrid motif"/>
    <property type="match status" value="1"/>
</dbReference>
<sequence>MRFDTVLIANRGEIAVRVIRTAKAQGYRTVAVYSDADVDAPHVRAADTAVHIGAAPARESYLDADKLLDAAKRSGAQAIHPGYGFLSERADFAQACADAGIVFIGPTPDAIRAMGDKAASKRLMDEAGVPMLPGYQGVEQSDERLLVEAERIGVPLMVKASAGGGGKGMRLVTDPADVAGAITSARREALSAFGSDVLLLERALLGPRHVEIQVLGDEHGHVIALGERDCSIQRRHQKVVEESPSPVMTPELRQKMSDAAVTAAQSIGYIGAGTVEFLLGVDGEFSFLEMNTRLQVEHPVTEFVTGLDLVDWQLRIAQGEHLRIEQDEVRLTGHAIEVRLYAEDPANDYLPVTGTVTAWEAPTGEGVRVDSGIQTGSVVGSNYDPMLAKIIAYGRDRDEARRRLIGALERTRVLGLTTNRGFLVDVLRHPQFGTGEATTAFLDENDFTGARTPSSRHIAVAAGWLHRERERVAAVRSPGLAGWTSAAGMISAMRLGGRDLHLFRDPAGLTVTVDDAVHQVVIGDRLTVDGVAVDAFGITPEPDRVVIAFEDLDLDLRDTLLDPPASAELAGSGVLTASMHGTVTAVLVKVGDTVEVGDQLLVLEAMKMERPVRADIAGVVTEVAPTGQQFAADDVLVRIAADPEAADKDTE</sequence>
<dbReference type="EMBL" id="VLNY01000014">
    <property type="protein sequence ID" value="KAA0020094.1"/>
    <property type="molecule type" value="Genomic_DNA"/>
</dbReference>
<dbReference type="InterPro" id="IPR011761">
    <property type="entry name" value="ATP-grasp"/>
</dbReference>
<name>A0A5A7S891_9NOCA</name>
<evidence type="ECO:0000256" key="2">
    <source>
        <dbReference type="ARBA" id="ARBA00013263"/>
    </source>
</evidence>
<dbReference type="Gene3D" id="3.30.470.20">
    <property type="entry name" value="ATP-grasp fold, B domain"/>
    <property type="match status" value="1"/>
</dbReference>
<dbReference type="PROSITE" id="PS50979">
    <property type="entry name" value="BC"/>
    <property type="match status" value="1"/>
</dbReference>
<dbReference type="OrthoDB" id="9760256at2"/>
<evidence type="ECO:0000256" key="6">
    <source>
        <dbReference type="ARBA" id="ARBA00023267"/>
    </source>
</evidence>
<organism evidence="13 14">
    <name type="scientific">Antrihabitans cavernicola</name>
    <dbReference type="NCBI Taxonomy" id="2495913"/>
    <lineage>
        <taxon>Bacteria</taxon>
        <taxon>Bacillati</taxon>
        <taxon>Actinomycetota</taxon>
        <taxon>Actinomycetes</taxon>
        <taxon>Mycobacteriales</taxon>
        <taxon>Nocardiaceae</taxon>
        <taxon>Antrihabitans</taxon>
    </lineage>
</organism>
<evidence type="ECO:0000256" key="7">
    <source>
        <dbReference type="ARBA" id="ARBA00046317"/>
    </source>
</evidence>
<keyword evidence="5 9" id="KW-0067">ATP-binding</keyword>
<dbReference type="PANTHER" id="PTHR18866">
    <property type="entry name" value="CARBOXYLASE:PYRUVATE/ACETYL-COA/PROPIONYL-COA CARBOXYLASE"/>
    <property type="match status" value="1"/>
</dbReference>
<dbReference type="InterPro" id="IPR011764">
    <property type="entry name" value="Biotin_carboxylation_dom"/>
</dbReference>
<gene>
    <name evidence="13" type="ORF">FOY51_22300</name>
</gene>
<evidence type="ECO:0000256" key="8">
    <source>
        <dbReference type="ARBA" id="ARBA00048501"/>
    </source>
</evidence>
<comment type="catalytic activity">
    <reaction evidence="8">
        <text>N(6)-biotinyl-L-lysyl-[protein] + hydrogencarbonate + ATP = N(6)-carboxybiotinyl-L-lysyl-[protein] + ADP + phosphate + H(+)</text>
        <dbReference type="Rhea" id="RHEA:13501"/>
        <dbReference type="Rhea" id="RHEA-COMP:10505"/>
        <dbReference type="Rhea" id="RHEA-COMP:10506"/>
        <dbReference type="ChEBI" id="CHEBI:15378"/>
        <dbReference type="ChEBI" id="CHEBI:17544"/>
        <dbReference type="ChEBI" id="CHEBI:30616"/>
        <dbReference type="ChEBI" id="CHEBI:43474"/>
        <dbReference type="ChEBI" id="CHEBI:83144"/>
        <dbReference type="ChEBI" id="CHEBI:83145"/>
        <dbReference type="ChEBI" id="CHEBI:456216"/>
        <dbReference type="EC" id="6.3.4.14"/>
    </reaction>
    <physiologicalReaction direction="left-to-right" evidence="8">
        <dbReference type="Rhea" id="RHEA:13502"/>
    </physiologicalReaction>
</comment>
<evidence type="ECO:0000259" key="12">
    <source>
        <dbReference type="PROSITE" id="PS50979"/>
    </source>
</evidence>
<dbReference type="InterPro" id="IPR005479">
    <property type="entry name" value="CPAse_ATP-bd"/>
</dbReference>
<dbReference type="PROSITE" id="PS00188">
    <property type="entry name" value="BIOTIN"/>
    <property type="match status" value="1"/>
</dbReference>
<dbReference type="InterPro" id="IPR005481">
    <property type="entry name" value="BC-like_N"/>
</dbReference>
<dbReference type="PROSITE" id="PS50975">
    <property type="entry name" value="ATP_GRASP"/>
    <property type="match status" value="1"/>
</dbReference>
<evidence type="ECO:0000256" key="9">
    <source>
        <dbReference type="PROSITE-ProRule" id="PRU00409"/>
    </source>
</evidence>
<dbReference type="PROSITE" id="PS50968">
    <property type="entry name" value="BIOTINYL_LIPOYL"/>
    <property type="match status" value="1"/>
</dbReference>
<dbReference type="CDD" id="cd06850">
    <property type="entry name" value="biotinyl_domain"/>
    <property type="match status" value="1"/>
</dbReference>
<evidence type="ECO:0000256" key="3">
    <source>
        <dbReference type="ARBA" id="ARBA00022598"/>
    </source>
</evidence>
<dbReference type="Pfam" id="PF02785">
    <property type="entry name" value="Biotin_carb_C"/>
    <property type="match status" value="1"/>
</dbReference>
<dbReference type="GO" id="GO:0005524">
    <property type="term" value="F:ATP binding"/>
    <property type="evidence" value="ECO:0007669"/>
    <property type="project" value="UniProtKB-UniRule"/>
</dbReference>
<dbReference type="Pfam" id="PF02786">
    <property type="entry name" value="CPSase_L_D2"/>
    <property type="match status" value="1"/>
</dbReference>
<proteinExistence type="predicted"/>
<dbReference type="SUPFAM" id="SSF51230">
    <property type="entry name" value="Single hybrid motif"/>
    <property type="match status" value="1"/>
</dbReference>
<dbReference type="FunFam" id="3.40.50.20:FF:000010">
    <property type="entry name" value="Propionyl-CoA carboxylase subunit alpha"/>
    <property type="match status" value="1"/>
</dbReference>
<dbReference type="PANTHER" id="PTHR18866:SF33">
    <property type="entry name" value="METHYLCROTONOYL-COA CARBOXYLASE SUBUNIT ALPHA, MITOCHONDRIAL-RELATED"/>
    <property type="match status" value="1"/>
</dbReference>
<keyword evidence="14" id="KW-1185">Reference proteome</keyword>
<dbReference type="SUPFAM" id="SSF52440">
    <property type="entry name" value="PreATP-grasp domain"/>
    <property type="match status" value="1"/>
</dbReference>
<feature type="domain" description="ATP-grasp" evidence="11">
    <location>
        <begin position="121"/>
        <end position="318"/>
    </location>
</feature>
<evidence type="ECO:0000313" key="13">
    <source>
        <dbReference type="EMBL" id="KAA0020094.1"/>
    </source>
</evidence>
<evidence type="ECO:0000259" key="10">
    <source>
        <dbReference type="PROSITE" id="PS50968"/>
    </source>
</evidence>
<dbReference type="InterPro" id="IPR000089">
    <property type="entry name" value="Biotin_lipoyl"/>
</dbReference>
<dbReference type="InterPro" id="IPR016185">
    <property type="entry name" value="PreATP-grasp_dom_sf"/>
</dbReference>
<comment type="caution">
    <text evidence="13">The sequence shown here is derived from an EMBL/GenBank/DDBJ whole genome shotgun (WGS) entry which is preliminary data.</text>
</comment>
<evidence type="ECO:0000256" key="1">
    <source>
        <dbReference type="ARBA" id="ARBA00001953"/>
    </source>
</evidence>
<evidence type="ECO:0000256" key="4">
    <source>
        <dbReference type="ARBA" id="ARBA00022741"/>
    </source>
</evidence>